<evidence type="ECO:0000259" key="4">
    <source>
        <dbReference type="PROSITE" id="PS50011"/>
    </source>
</evidence>
<gene>
    <name evidence="5" type="ORF">Bca52824_005485</name>
</gene>
<evidence type="ECO:0000256" key="3">
    <source>
        <dbReference type="SAM" id="MobiDB-lite"/>
    </source>
</evidence>
<dbReference type="Proteomes" id="UP000886595">
    <property type="component" value="Unassembled WGS sequence"/>
</dbReference>
<name>A0A8X7WSD2_BRACI</name>
<dbReference type="PANTHER" id="PTHR45621">
    <property type="entry name" value="OS01G0588500 PROTEIN-RELATED"/>
    <property type="match status" value="1"/>
</dbReference>
<dbReference type="Pfam" id="PF00069">
    <property type="entry name" value="Pkinase"/>
    <property type="match status" value="1"/>
</dbReference>
<dbReference type="EMBL" id="JAAMPC010000001">
    <property type="protein sequence ID" value="KAG2334305.1"/>
    <property type="molecule type" value="Genomic_DNA"/>
</dbReference>
<organism evidence="5 6">
    <name type="scientific">Brassica carinata</name>
    <name type="common">Ethiopian mustard</name>
    <name type="synonym">Abyssinian cabbage</name>
    <dbReference type="NCBI Taxonomy" id="52824"/>
    <lineage>
        <taxon>Eukaryota</taxon>
        <taxon>Viridiplantae</taxon>
        <taxon>Streptophyta</taxon>
        <taxon>Embryophyta</taxon>
        <taxon>Tracheophyta</taxon>
        <taxon>Spermatophyta</taxon>
        <taxon>Magnoliopsida</taxon>
        <taxon>eudicotyledons</taxon>
        <taxon>Gunneridae</taxon>
        <taxon>Pentapetalae</taxon>
        <taxon>rosids</taxon>
        <taxon>malvids</taxon>
        <taxon>Brassicales</taxon>
        <taxon>Brassicaceae</taxon>
        <taxon>Brassiceae</taxon>
        <taxon>Brassica</taxon>
    </lineage>
</organism>
<comment type="caution">
    <text evidence="5">The sequence shown here is derived from an EMBL/GenBank/DDBJ whole genome shotgun (WGS) entry which is preliminary data.</text>
</comment>
<dbReference type="InterPro" id="IPR011009">
    <property type="entry name" value="Kinase-like_dom_sf"/>
</dbReference>
<keyword evidence="6" id="KW-1185">Reference proteome</keyword>
<keyword evidence="2" id="KW-0472">Membrane</keyword>
<dbReference type="PROSITE" id="PS50011">
    <property type="entry name" value="PROTEIN_KINASE_DOM"/>
    <property type="match status" value="2"/>
</dbReference>
<accession>A0A8X7WSD2</accession>
<dbReference type="InterPro" id="IPR001245">
    <property type="entry name" value="Ser-Thr/Tyr_kinase_cat_dom"/>
</dbReference>
<evidence type="ECO:0000313" key="5">
    <source>
        <dbReference type="EMBL" id="KAG2334305.1"/>
    </source>
</evidence>
<feature type="region of interest" description="Disordered" evidence="3">
    <location>
        <begin position="1"/>
        <end position="25"/>
    </location>
</feature>
<evidence type="ECO:0000313" key="6">
    <source>
        <dbReference type="Proteomes" id="UP000886595"/>
    </source>
</evidence>
<feature type="domain" description="Protein kinase" evidence="4">
    <location>
        <begin position="49"/>
        <end position="328"/>
    </location>
</feature>
<evidence type="ECO:0000256" key="2">
    <source>
        <dbReference type="ARBA" id="ARBA00022475"/>
    </source>
</evidence>
<feature type="domain" description="Protein kinase" evidence="4">
    <location>
        <begin position="393"/>
        <end position="612"/>
    </location>
</feature>
<feature type="compositionally biased region" description="Pro residues" evidence="3">
    <location>
        <begin position="14"/>
        <end position="25"/>
    </location>
</feature>
<dbReference type="Pfam" id="PF07714">
    <property type="entry name" value="PK_Tyr_Ser-Thr"/>
    <property type="match status" value="1"/>
</dbReference>
<proteinExistence type="predicted"/>
<dbReference type="Gene3D" id="3.30.200.20">
    <property type="entry name" value="Phosphorylase Kinase, domain 1"/>
    <property type="match status" value="2"/>
</dbReference>
<dbReference type="GO" id="GO:0004672">
    <property type="term" value="F:protein kinase activity"/>
    <property type="evidence" value="ECO:0007669"/>
    <property type="project" value="InterPro"/>
</dbReference>
<dbReference type="InterPro" id="IPR000719">
    <property type="entry name" value="Prot_kinase_dom"/>
</dbReference>
<reference evidence="5 6" key="1">
    <citation type="submission" date="2020-02" db="EMBL/GenBank/DDBJ databases">
        <authorList>
            <person name="Ma Q."/>
            <person name="Huang Y."/>
            <person name="Song X."/>
            <person name="Pei D."/>
        </authorList>
    </citation>
    <scope>NUCLEOTIDE SEQUENCE [LARGE SCALE GENOMIC DNA]</scope>
    <source>
        <strain evidence="5">Sxm20200214</strain>
        <tissue evidence="5">Leaf</tissue>
    </source>
</reference>
<dbReference type="Gene3D" id="1.10.510.10">
    <property type="entry name" value="Transferase(Phosphotransferase) domain 1"/>
    <property type="match status" value="2"/>
</dbReference>
<dbReference type="SUPFAM" id="SSF56112">
    <property type="entry name" value="Protein kinase-like (PK-like)"/>
    <property type="match status" value="2"/>
</dbReference>
<comment type="subcellular location">
    <subcellularLocation>
        <location evidence="1">Cell membrane</location>
    </subcellularLocation>
</comment>
<dbReference type="GO" id="GO:0005524">
    <property type="term" value="F:ATP binding"/>
    <property type="evidence" value="ECO:0007669"/>
    <property type="project" value="InterPro"/>
</dbReference>
<dbReference type="AlphaFoldDB" id="A0A8X7WSD2"/>
<dbReference type="OrthoDB" id="1025215at2759"/>
<dbReference type="GO" id="GO:0005886">
    <property type="term" value="C:plasma membrane"/>
    <property type="evidence" value="ECO:0007669"/>
    <property type="project" value="UniProtKB-SubCell"/>
</dbReference>
<protein>
    <recommendedName>
        <fullName evidence="4">Protein kinase domain-containing protein</fullName>
    </recommendedName>
</protein>
<evidence type="ECO:0000256" key="1">
    <source>
        <dbReference type="ARBA" id="ARBA00004236"/>
    </source>
</evidence>
<dbReference type="InterPro" id="IPR050823">
    <property type="entry name" value="Plant_Ser_Thr_Prot_Kinase"/>
</dbReference>
<sequence length="612" mass="69430">MGNCLKPSKEQAPPTSPKPLNIPPIPELENENLRVFSSKEVKKLTKKFGHNRLVVDNNGFGRLFYQGYVNETTFSPSKNGTGLAVSVMHCVLHSSEELEEWKAEIRCLGKISHPNLVKLLGYCCEVKESLLVLECFHKGSLEAHIFGKEEETLPWEIRLKIAIETAQCLAFLHSVNNRALSREFGMHDIFLDEHYNAKLFYLGSNELRLFEDSISTAFIGRTDYTPPEYVISGHLGMKSDVYTFGVILIELLTGLKAFRRGVRDIKSAISAKPFLSDKNKILEIIDPRLGNYYPVNAVIQMGKLIKRCIKLDTKKRPTMQQKFGNNRLVVDNNGFGRLFYQGYVDETTFSPSKNGTGIAVSVMHCVLHKLELENENLRVFSSKEVKKLTKKFGNNRLVVDNNGFGRLFYQGYVDETTFSPSKNGTGIAVSVMHCVLHSSEELEEWKAEIRSLGKISHPNLVKILGYCCEVKESHLVLECFYRGSLEAHIFGKEEETLPWEIRLKIAIGTAECLAFLHSVNNRALSREFGMHDIFLDEHYNAKLFYLGSNELRLFEDSISIPFIGRTDYTPPEYKNERHKSAISAKPFLSDKNKILSIIDPRLGNDYPVNAVI</sequence>
<keyword evidence="2" id="KW-1003">Cell membrane</keyword>